<dbReference type="Pfam" id="PF03732">
    <property type="entry name" value="Retrotrans_gag"/>
    <property type="match status" value="1"/>
</dbReference>
<sequence length="355" mass="39506">MKRGRPTNLVEPDSEIDRIFRQRLREEAESSGQQEVQIEQSEPSVMAEPRRTLSNYESPQFTGDAFSVQAPTVPANNFEIKASTIGMIGLADEDPHAHLSRFLQICSTFKINSVSDDAIRLRLFLFSLRGAAYRWLISLAPGSITTWKDMVKKFLARYFPPSKAARLRQEISSFQQGYSETLFEAHERFKDLLRQCPHHGFASWMRVQILFNGLSYQTRQLIDTAAGSSLSSKYPEDAEQLIESMASNESHWSTRGRPQKIAGIYEVNDTTTLAAKVEALTKRFDQFTMGSSSNNGAVLSCGTCGAAHSTVQCHISISSTGPVETVDYVGGGQRGQGNAYGPTFNSGWRNHPNFS</sequence>
<feature type="domain" description="Retrotransposon gag" evidence="2">
    <location>
        <begin position="123"/>
        <end position="215"/>
    </location>
</feature>
<name>A0AB40B362_DIOCR</name>
<feature type="region of interest" description="Disordered" evidence="1">
    <location>
        <begin position="26"/>
        <end position="49"/>
    </location>
</feature>
<proteinExistence type="predicted"/>
<dbReference type="PANTHER" id="PTHR33223:SF11">
    <property type="entry name" value="ELEMENT PROTEIN, PUTATIVE-RELATED"/>
    <property type="match status" value="1"/>
</dbReference>
<evidence type="ECO:0000313" key="4">
    <source>
        <dbReference type="RefSeq" id="XP_039121203.1"/>
    </source>
</evidence>
<reference evidence="4" key="2">
    <citation type="submission" date="2025-08" db="UniProtKB">
        <authorList>
            <consortium name="RefSeq"/>
        </authorList>
    </citation>
    <scope>IDENTIFICATION</scope>
</reference>
<reference evidence="3" key="1">
    <citation type="submission" date="2025-05" db="UniProtKB">
        <authorList>
            <consortium name="RefSeq"/>
        </authorList>
    </citation>
    <scope>NUCLEOTIDE SEQUENCE [LARGE SCALE GENOMIC DNA]</scope>
</reference>
<dbReference type="AlphaFoldDB" id="A0AB40B362"/>
<gene>
    <name evidence="4" type="primary">LOC120257957</name>
</gene>
<dbReference type="PANTHER" id="PTHR33223">
    <property type="entry name" value="CCHC-TYPE DOMAIN-CONTAINING PROTEIN"/>
    <property type="match status" value="1"/>
</dbReference>
<feature type="compositionally biased region" description="Polar residues" evidence="1">
    <location>
        <begin position="30"/>
        <end position="43"/>
    </location>
</feature>
<evidence type="ECO:0000256" key="1">
    <source>
        <dbReference type="SAM" id="MobiDB-lite"/>
    </source>
</evidence>
<organism evidence="3 4">
    <name type="scientific">Dioscorea cayennensis subsp. rotundata</name>
    <name type="common">White Guinea yam</name>
    <name type="synonym">Dioscorea rotundata</name>
    <dbReference type="NCBI Taxonomy" id="55577"/>
    <lineage>
        <taxon>Eukaryota</taxon>
        <taxon>Viridiplantae</taxon>
        <taxon>Streptophyta</taxon>
        <taxon>Embryophyta</taxon>
        <taxon>Tracheophyta</taxon>
        <taxon>Spermatophyta</taxon>
        <taxon>Magnoliopsida</taxon>
        <taxon>Liliopsida</taxon>
        <taxon>Dioscoreales</taxon>
        <taxon>Dioscoreaceae</taxon>
        <taxon>Dioscorea</taxon>
    </lineage>
</organism>
<accession>A0AB40B362</accession>
<dbReference type="RefSeq" id="XP_039121203.1">
    <property type="nucleotide sequence ID" value="XM_039265269.1"/>
</dbReference>
<protein>
    <submittedName>
        <fullName evidence="4">Uncharacterized protein LOC120257957</fullName>
    </submittedName>
</protein>
<evidence type="ECO:0000313" key="3">
    <source>
        <dbReference type="Proteomes" id="UP001515500"/>
    </source>
</evidence>
<dbReference type="Proteomes" id="UP001515500">
    <property type="component" value="Chromosome 1"/>
</dbReference>
<dbReference type="GeneID" id="120257957"/>
<dbReference type="InterPro" id="IPR005162">
    <property type="entry name" value="Retrotrans_gag_dom"/>
</dbReference>
<keyword evidence="3" id="KW-1185">Reference proteome</keyword>
<evidence type="ECO:0000259" key="2">
    <source>
        <dbReference type="Pfam" id="PF03732"/>
    </source>
</evidence>